<protein>
    <submittedName>
        <fullName evidence="2 3">Uncharacterized protein</fullName>
    </submittedName>
</protein>
<dbReference type="Proteomes" id="UP000011087">
    <property type="component" value="Unassembled WGS sequence"/>
</dbReference>
<evidence type="ECO:0000313" key="3">
    <source>
        <dbReference type="EnsemblProtists" id="EKX46185"/>
    </source>
</evidence>
<reference evidence="2 4" key="1">
    <citation type="journal article" date="2012" name="Nature">
        <title>Algal genomes reveal evolutionary mosaicism and the fate of nucleomorphs.</title>
        <authorList>
            <consortium name="DOE Joint Genome Institute"/>
            <person name="Curtis B.A."/>
            <person name="Tanifuji G."/>
            <person name="Burki F."/>
            <person name="Gruber A."/>
            <person name="Irimia M."/>
            <person name="Maruyama S."/>
            <person name="Arias M.C."/>
            <person name="Ball S.G."/>
            <person name="Gile G.H."/>
            <person name="Hirakawa Y."/>
            <person name="Hopkins J.F."/>
            <person name="Kuo A."/>
            <person name="Rensing S.A."/>
            <person name="Schmutz J."/>
            <person name="Symeonidi A."/>
            <person name="Elias M."/>
            <person name="Eveleigh R.J."/>
            <person name="Herman E.K."/>
            <person name="Klute M.J."/>
            <person name="Nakayama T."/>
            <person name="Obornik M."/>
            <person name="Reyes-Prieto A."/>
            <person name="Armbrust E.V."/>
            <person name="Aves S.J."/>
            <person name="Beiko R.G."/>
            <person name="Coutinho P."/>
            <person name="Dacks J.B."/>
            <person name="Durnford D.G."/>
            <person name="Fast N.M."/>
            <person name="Green B.R."/>
            <person name="Grisdale C.J."/>
            <person name="Hempel F."/>
            <person name="Henrissat B."/>
            <person name="Hoppner M.P."/>
            <person name="Ishida K."/>
            <person name="Kim E."/>
            <person name="Koreny L."/>
            <person name="Kroth P.G."/>
            <person name="Liu Y."/>
            <person name="Malik S.B."/>
            <person name="Maier U.G."/>
            <person name="McRose D."/>
            <person name="Mock T."/>
            <person name="Neilson J.A."/>
            <person name="Onodera N.T."/>
            <person name="Poole A.M."/>
            <person name="Pritham E.J."/>
            <person name="Richards T.A."/>
            <person name="Rocap G."/>
            <person name="Roy S.W."/>
            <person name="Sarai C."/>
            <person name="Schaack S."/>
            <person name="Shirato S."/>
            <person name="Slamovits C.H."/>
            <person name="Spencer D.F."/>
            <person name="Suzuki S."/>
            <person name="Worden A.Z."/>
            <person name="Zauner S."/>
            <person name="Barry K."/>
            <person name="Bell C."/>
            <person name="Bharti A.K."/>
            <person name="Crow J.A."/>
            <person name="Grimwood J."/>
            <person name="Kramer R."/>
            <person name="Lindquist E."/>
            <person name="Lucas S."/>
            <person name="Salamov A."/>
            <person name="McFadden G.I."/>
            <person name="Lane C.E."/>
            <person name="Keeling P.J."/>
            <person name="Gray M.W."/>
            <person name="Grigoriev I.V."/>
            <person name="Archibald J.M."/>
        </authorList>
    </citation>
    <scope>NUCLEOTIDE SEQUENCE</scope>
    <source>
        <strain evidence="2 4">CCMP2712</strain>
    </source>
</reference>
<evidence type="ECO:0000313" key="2">
    <source>
        <dbReference type="EMBL" id="EKX46185.1"/>
    </source>
</evidence>
<keyword evidence="4" id="KW-1185">Reference proteome</keyword>
<dbReference type="RefSeq" id="XP_005833165.1">
    <property type="nucleotide sequence ID" value="XM_005833108.1"/>
</dbReference>
<accession>L1JDJ7</accession>
<feature type="compositionally biased region" description="Basic and acidic residues" evidence="1">
    <location>
        <begin position="1"/>
        <end position="12"/>
    </location>
</feature>
<dbReference type="GeneID" id="17302893"/>
<reference evidence="4" key="2">
    <citation type="submission" date="2012-11" db="EMBL/GenBank/DDBJ databases">
        <authorList>
            <person name="Kuo A."/>
            <person name="Curtis B.A."/>
            <person name="Tanifuji G."/>
            <person name="Burki F."/>
            <person name="Gruber A."/>
            <person name="Irimia M."/>
            <person name="Maruyama S."/>
            <person name="Arias M.C."/>
            <person name="Ball S.G."/>
            <person name="Gile G.H."/>
            <person name="Hirakawa Y."/>
            <person name="Hopkins J.F."/>
            <person name="Rensing S.A."/>
            <person name="Schmutz J."/>
            <person name="Symeonidi A."/>
            <person name="Elias M."/>
            <person name="Eveleigh R.J."/>
            <person name="Herman E.K."/>
            <person name="Klute M.J."/>
            <person name="Nakayama T."/>
            <person name="Obornik M."/>
            <person name="Reyes-Prieto A."/>
            <person name="Armbrust E.V."/>
            <person name="Aves S.J."/>
            <person name="Beiko R.G."/>
            <person name="Coutinho P."/>
            <person name="Dacks J.B."/>
            <person name="Durnford D.G."/>
            <person name="Fast N.M."/>
            <person name="Green B.R."/>
            <person name="Grisdale C."/>
            <person name="Hempe F."/>
            <person name="Henrissat B."/>
            <person name="Hoppner M.P."/>
            <person name="Ishida K.-I."/>
            <person name="Kim E."/>
            <person name="Koreny L."/>
            <person name="Kroth P.G."/>
            <person name="Liu Y."/>
            <person name="Malik S.-B."/>
            <person name="Maier U.G."/>
            <person name="McRose D."/>
            <person name="Mock T."/>
            <person name="Neilson J.A."/>
            <person name="Onodera N.T."/>
            <person name="Poole A.M."/>
            <person name="Pritham E.J."/>
            <person name="Richards T.A."/>
            <person name="Rocap G."/>
            <person name="Roy S.W."/>
            <person name="Sarai C."/>
            <person name="Schaack S."/>
            <person name="Shirato S."/>
            <person name="Slamovits C.H."/>
            <person name="Spencer D.F."/>
            <person name="Suzuki S."/>
            <person name="Worden A.Z."/>
            <person name="Zauner S."/>
            <person name="Barry K."/>
            <person name="Bell C."/>
            <person name="Bharti A.K."/>
            <person name="Crow J.A."/>
            <person name="Grimwood J."/>
            <person name="Kramer R."/>
            <person name="Lindquist E."/>
            <person name="Lucas S."/>
            <person name="Salamov A."/>
            <person name="McFadden G.I."/>
            <person name="Lane C.E."/>
            <person name="Keeling P.J."/>
            <person name="Gray M.W."/>
            <person name="Grigoriev I.V."/>
            <person name="Archibald J.M."/>
        </authorList>
    </citation>
    <scope>NUCLEOTIDE SEQUENCE</scope>
    <source>
        <strain evidence="4">CCMP2712</strain>
    </source>
</reference>
<dbReference type="KEGG" id="gtt:GUITHDRAFT_107803"/>
<dbReference type="HOGENOM" id="CLU_797982_0_0_1"/>
<proteinExistence type="predicted"/>
<dbReference type="AlphaFoldDB" id="L1JDJ7"/>
<feature type="region of interest" description="Disordered" evidence="1">
    <location>
        <begin position="1"/>
        <end position="28"/>
    </location>
</feature>
<organism evidence="2">
    <name type="scientific">Guillardia theta (strain CCMP2712)</name>
    <name type="common">Cryptophyte</name>
    <dbReference type="NCBI Taxonomy" id="905079"/>
    <lineage>
        <taxon>Eukaryota</taxon>
        <taxon>Cryptophyceae</taxon>
        <taxon>Pyrenomonadales</taxon>
        <taxon>Geminigeraceae</taxon>
        <taxon>Guillardia</taxon>
    </lineage>
</organism>
<feature type="compositionally biased region" description="Polar residues" evidence="1">
    <location>
        <begin position="281"/>
        <end position="293"/>
    </location>
</feature>
<evidence type="ECO:0000313" key="4">
    <source>
        <dbReference type="Proteomes" id="UP000011087"/>
    </source>
</evidence>
<feature type="compositionally biased region" description="Polar residues" evidence="1">
    <location>
        <begin position="308"/>
        <end position="317"/>
    </location>
</feature>
<reference evidence="3" key="3">
    <citation type="submission" date="2015-06" db="UniProtKB">
        <authorList>
            <consortium name="EnsemblProtists"/>
        </authorList>
    </citation>
    <scope>IDENTIFICATION</scope>
</reference>
<sequence length="348" mass="38941">MVHIIHSDDWFKRTPSNPSSSHTSKSKFGGLLGDISHALRSLVSNQKSSAQRKVDTVSPPWRQAYTPGKQRQEASPAVSPRSTGDDQWLNRNGPWDTNILMLARRGFFYKERQADGREEADLKPRISDSLLMQKISYLSDVRHKLSKFGAPPQTIADLEQNILSLQRVEASIILVNPDTTDQRNAFRSKQAVAFSRMDDMSIGLGKIEYERNRPNQSSVEESPIPRAEVERNALQGATLGLGKMSYECTLDVNPSQLAGEHKARPVEHRGYESYVREPSTGEASQRQPPTRSPLQPKRADDVQHKISSRQGMTTPKTSAAAISKKSDGFEQEQKPSESHLTGGKRRKK</sequence>
<feature type="region of interest" description="Disordered" evidence="1">
    <location>
        <begin position="259"/>
        <end position="348"/>
    </location>
</feature>
<feature type="compositionally biased region" description="Basic and acidic residues" evidence="1">
    <location>
        <begin position="259"/>
        <end position="275"/>
    </location>
</feature>
<feature type="compositionally biased region" description="Basic and acidic residues" evidence="1">
    <location>
        <begin position="324"/>
        <end position="337"/>
    </location>
</feature>
<dbReference type="EnsemblProtists" id="EKX46185">
    <property type="protein sequence ID" value="EKX46185"/>
    <property type="gene ID" value="GUITHDRAFT_107803"/>
</dbReference>
<feature type="compositionally biased region" description="Low complexity" evidence="1">
    <location>
        <begin position="14"/>
        <end position="27"/>
    </location>
</feature>
<evidence type="ECO:0000256" key="1">
    <source>
        <dbReference type="SAM" id="MobiDB-lite"/>
    </source>
</evidence>
<feature type="region of interest" description="Disordered" evidence="1">
    <location>
        <begin position="44"/>
        <end position="90"/>
    </location>
</feature>
<name>L1JDJ7_GUITC</name>
<gene>
    <name evidence="2" type="ORF">GUITHDRAFT_107803</name>
</gene>
<dbReference type="EMBL" id="JH992995">
    <property type="protein sequence ID" value="EKX46185.1"/>
    <property type="molecule type" value="Genomic_DNA"/>
</dbReference>
<dbReference type="PaxDb" id="55529-EKX46185"/>